<organism evidence="2 3">
    <name type="scientific">Corallococcus exiguus</name>
    <dbReference type="NCBI Taxonomy" id="83462"/>
    <lineage>
        <taxon>Bacteria</taxon>
        <taxon>Pseudomonadati</taxon>
        <taxon>Myxococcota</taxon>
        <taxon>Myxococcia</taxon>
        <taxon>Myxococcales</taxon>
        <taxon>Cystobacterineae</taxon>
        <taxon>Myxococcaceae</taxon>
        <taxon>Corallococcus</taxon>
    </lineage>
</organism>
<feature type="compositionally biased region" description="Pro residues" evidence="1">
    <location>
        <begin position="156"/>
        <end position="168"/>
    </location>
</feature>
<evidence type="ECO:0008006" key="4">
    <source>
        <dbReference type="Google" id="ProtNLM"/>
    </source>
</evidence>
<dbReference type="Proteomes" id="UP000537825">
    <property type="component" value="Unassembled WGS sequence"/>
</dbReference>
<feature type="region of interest" description="Disordered" evidence="1">
    <location>
        <begin position="152"/>
        <end position="179"/>
    </location>
</feature>
<evidence type="ECO:0000256" key="1">
    <source>
        <dbReference type="SAM" id="MobiDB-lite"/>
    </source>
</evidence>
<protein>
    <recommendedName>
        <fullName evidence="4">Lipoprotein</fullName>
    </recommendedName>
</protein>
<dbReference type="EMBL" id="JAAAPK010000008">
    <property type="protein sequence ID" value="NBC43678.1"/>
    <property type="molecule type" value="Genomic_DNA"/>
</dbReference>
<gene>
    <name evidence="2" type="ORF">GTZ93_28120</name>
</gene>
<proteinExistence type="predicted"/>
<dbReference type="AlphaFoldDB" id="A0A7X5BVY0"/>
<comment type="caution">
    <text evidence="2">The sequence shown here is derived from an EMBL/GenBank/DDBJ whole genome shotgun (WGS) entry which is preliminary data.</text>
</comment>
<keyword evidence="3" id="KW-1185">Reference proteome</keyword>
<accession>A0A7X5BVY0</accession>
<evidence type="ECO:0000313" key="2">
    <source>
        <dbReference type="EMBL" id="NBC43678.1"/>
    </source>
</evidence>
<feature type="compositionally biased region" description="Low complexity" evidence="1">
    <location>
        <begin position="169"/>
        <end position="179"/>
    </location>
</feature>
<dbReference type="PROSITE" id="PS51257">
    <property type="entry name" value="PROKAR_LIPOPROTEIN"/>
    <property type="match status" value="1"/>
</dbReference>
<sequence length="179" mass="19314">MNLIRLSVVGVGVAFLVAGCGGRRSNAKVDFSQMGPSINSKRYANLEKIAAKDLKCDQELTPQYLGENQYQMIGCNVEGVYELKCKVGQCSWVPDVRARAEFDMGCSRFDLKTSKLDRVTAGVVGCGKRATYRLLKEGYGYSWVLNSPVAQDETPAPAPAAAPVPVPAPADEVPVPTEL</sequence>
<evidence type="ECO:0000313" key="3">
    <source>
        <dbReference type="Proteomes" id="UP000537825"/>
    </source>
</evidence>
<reference evidence="2 3" key="1">
    <citation type="submission" date="2020-01" db="EMBL/GenBank/DDBJ databases">
        <title>The draft genome sequence of Corallococcus exiguus DSM 14696.</title>
        <authorList>
            <person name="Zhang X."/>
            <person name="Zhu H."/>
        </authorList>
    </citation>
    <scope>NUCLEOTIDE SEQUENCE [LARGE SCALE GENOMIC DNA]</scope>
    <source>
        <strain evidence="2 3">DSM 14696</strain>
    </source>
</reference>
<dbReference type="RefSeq" id="WP_139915801.1">
    <property type="nucleotide sequence ID" value="NZ_CBCSLE010000044.1"/>
</dbReference>
<name>A0A7X5BVY0_9BACT</name>